<dbReference type="GO" id="GO:0007059">
    <property type="term" value="P:chromosome segregation"/>
    <property type="evidence" value="ECO:0007669"/>
    <property type="project" value="TreeGrafter"/>
</dbReference>
<reference evidence="2 3" key="1">
    <citation type="submission" date="2016-10" db="EMBL/GenBank/DDBJ databases">
        <authorList>
            <person name="Varghese N."/>
            <person name="Submissions S."/>
        </authorList>
    </citation>
    <scope>NUCLEOTIDE SEQUENCE [LARGE SCALE GENOMIC DNA]</scope>
    <source>
        <strain evidence="2 3">DSM 20586</strain>
    </source>
</reference>
<evidence type="ECO:0000313" key="2">
    <source>
        <dbReference type="EMBL" id="SEB43911.1"/>
    </source>
</evidence>
<dbReference type="InterPro" id="IPR036086">
    <property type="entry name" value="ParB/Sulfiredoxin_sf"/>
</dbReference>
<evidence type="ECO:0000313" key="3">
    <source>
        <dbReference type="Proteomes" id="UP000183687"/>
    </source>
</evidence>
<dbReference type="Proteomes" id="UP000183687">
    <property type="component" value="Unassembled WGS sequence"/>
</dbReference>
<sequence>MRPMPKIEVTELPVDELVPYANNAKEHPQKQIDEIAESISTFGNCDPIGVWHNEDGEPEIVEGHGRVLALKKLGITTAPVIYLDHLTDEQRRAYTHVHNQTTMSSGFDYDTLVADMDNLNMDWEALGFEEFCYKESSFNAIENLMNDKFAENSLVSKKDSFSITLVFPSDVKELINSYIKEVGKDEIVSNIIKEAQSWE</sequence>
<dbReference type="Gene3D" id="3.90.1530.10">
    <property type="entry name" value="Conserved hypothetical protein from pyrococcus furiosus pfu- 392566-001, ParB domain"/>
    <property type="match status" value="1"/>
</dbReference>
<dbReference type="RefSeq" id="WP_057001961.1">
    <property type="nucleotide sequence ID" value="NZ_FNSH01000001.1"/>
</dbReference>
<name>A0AB38A4U9_9ACTN</name>
<dbReference type="PANTHER" id="PTHR33375">
    <property type="entry name" value="CHROMOSOME-PARTITIONING PROTEIN PARB-RELATED"/>
    <property type="match status" value="1"/>
</dbReference>
<proteinExistence type="predicted"/>
<feature type="domain" description="ParB-like N-terminal" evidence="1">
    <location>
        <begin position="10"/>
        <end position="100"/>
    </location>
</feature>
<comment type="caution">
    <text evidence="2">The sequence shown here is derived from an EMBL/GenBank/DDBJ whole genome shotgun (WGS) entry which is preliminary data.</text>
</comment>
<dbReference type="PANTHER" id="PTHR33375:SF1">
    <property type="entry name" value="CHROMOSOME-PARTITIONING PROTEIN PARB-RELATED"/>
    <property type="match status" value="1"/>
</dbReference>
<dbReference type="AlphaFoldDB" id="A0AB38A4U9"/>
<dbReference type="InterPro" id="IPR003115">
    <property type="entry name" value="ParB_N"/>
</dbReference>
<dbReference type="SMART" id="SM00470">
    <property type="entry name" value="ParB"/>
    <property type="match status" value="1"/>
</dbReference>
<dbReference type="InterPro" id="IPR050336">
    <property type="entry name" value="Chromosome_partition/occlusion"/>
</dbReference>
<protein>
    <submittedName>
        <fullName evidence="2">ParB-like nuclease domain-containing protein</fullName>
    </submittedName>
</protein>
<dbReference type="Pfam" id="PF02195">
    <property type="entry name" value="ParB_N"/>
    <property type="match status" value="1"/>
</dbReference>
<dbReference type="CDD" id="cd16403">
    <property type="entry name" value="ParB_N_like_MT"/>
    <property type="match status" value="1"/>
</dbReference>
<dbReference type="EMBL" id="FNSH01000001">
    <property type="protein sequence ID" value="SEB43911.1"/>
    <property type="molecule type" value="Genomic_DNA"/>
</dbReference>
<dbReference type="GO" id="GO:0005694">
    <property type="term" value="C:chromosome"/>
    <property type="evidence" value="ECO:0007669"/>
    <property type="project" value="TreeGrafter"/>
</dbReference>
<dbReference type="SUPFAM" id="SSF110849">
    <property type="entry name" value="ParB/Sulfiredoxin"/>
    <property type="match status" value="1"/>
</dbReference>
<evidence type="ECO:0000259" key="1">
    <source>
        <dbReference type="SMART" id="SM00470"/>
    </source>
</evidence>
<gene>
    <name evidence="2" type="ORF">SAMN04489746_0225</name>
</gene>
<organism evidence="2 3">
    <name type="scientific">Atopobium minutum</name>
    <dbReference type="NCBI Taxonomy" id="1381"/>
    <lineage>
        <taxon>Bacteria</taxon>
        <taxon>Bacillati</taxon>
        <taxon>Actinomycetota</taxon>
        <taxon>Coriobacteriia</taxon>
        <taxon>Coriobacteriales</taxon>
        <taxon>Atopobiaceae</taxon>
        <taxon>Atopobium</taxon>
    </lineage>
</organism>
<accession>A0AB38A4U9</accession>